<gene>
    <name evidence="9" type="ORF">X943_003189</name>
</gene>
<evidence type="ECO:0000259" key="8">
    <source>
        <dbReference type="Pfam" id="PF11923"/>
    </source>
</evidence>
<dbReference type="Pfam" id="PF05670">
    <property type="entry name" value="NFACT-R_1"/>
    <property type="match status" value="1"/>
</dbReference>
<dbReference type="Proteomes" id="UP001195914">
    <property type="component" value="Unassembled WGS sequence"/>
</dbReference>
<evidence type="ECO:0000256" key="2">
    <source>
        <dbReference type="ARBA" id="ARBA00008318"/>
    </source>
</evidence>
<organism evidence="9 10">
    <name type="scientific">Babesia divergens</name>
    <dbReference type="NCBI Taxonomy" id="32595"/>
    <lineage>
        <taxon>Eukaryota</taxon>
        <taxon>Sar</taxon>
        <taxon>Alveolata</taxon>
        <taxon>Apicomplexa</taxon>
        <taxon>Aconoidasida</taxon>
        <taxon>Piroplasmida</taxon>
        <taxon>Babesiidae</taxon>
        <taxon>Babesia</taxon>
    </lineage>
</organism>
<evidence type="ECO:0000313" key="10">
    <source>
        <dbReference type="Proteomes" id="UP001195914"/>
    </source>
</evidence>
<evidence type="ECO:0000259" key="7">
    <source>
        <dbReference type="Pfam" id="PF05670"/>
    </source>
</evidence>
<dbReference type="AlphaFoldDB" id="A0AAD9LHE2"/>
<comment type="similarity">
    <text evidence="2">Belongs to the NEMF family.</text>
</comment>
<protein>
    <recommendedName>
        <fullName evidence="5">Ribosome quality control complex subunit 2</fullName>
    </recommendedName>
</protein>
<feature type="compositionally biased region" description="Basic and acidic residues" evidence="6">
    <location>
        <begin position="205"/>
        <end position="225"/>
    </location>
</feature>
<evidence type="ECO:0000313" key="9">
    <source>
        <dbReference type="EMBL" id="KAK1936396.1"/>
    </source>
</evidence>
<evidence type="ECO:0000256" key="3">
    <source>
        <dbReference type="ARBA" id="ARBA00022490"/>
    </source>
</evidence>
<dbReference type="Pfam" id="PF05833">
    <property type="entry name" value="NFACT_N"/>
    <property type="match status" value="1"/>
</dbReference>
<feature type="region of interest" description="Disordered" evidence="6">
    <location>
        <begin position="185"/>
        <end position="225"/>
    </location>
</feature>
<keyword evidence="3" id="KW-0963">Cytoplasm</keyword>
<comment type="subcellular location">
    <subcellularLocation>
        <location evidence="1">Cytoplasm</location>
    </subcellularLocation>
</comment>
<dbReference type="Gene3D" id="2.30.310.10">
    <property type="entry name" value="ibrinogen binding protein from staphylococcus aureus domain"/>
    <property type="match status" value="1"/>
</dbReference>
<feature type="region of interest" description="Disordered" evidence="6">
    <location>
        <begin position="677"/>
        <end position="713"/>
    </location>
</feature>
<dbReference type="GO" id="GO:0072344">
    <property type="term" value="P:rescue of stalled ribosome"/>
    <property type="evidence" value="ECO:0007669"/>
    <property type="project" value="TreeGrafter"/>
</dbReference>
<keyword evidence="10" id="KW-1185">Reference proteome</keyword>
<evidence type="ECO:0000256" key="5">
    <source>
        <dbReference type="ARBA" id="ARBA00070414"/>
    </source>
</evidence>
<dbReference type="GO" id="GO:0043023">
    <property type="term" value="F:ribosomal large subunit binding"/>
    <property type="evidence" value="ECO:0007669"/>
    <property type="project" value="TreeGrafter"/>
</dbReference>
<sequence length="1058" mass="118394">MARERLNAVDVAAVVCNLRKLILDYNLVNIYDITNRIFVLKFSRKEDKKFVLFEIGHRIHTTQFLRSTDHLPSNFNVKLRKHLRTRKLRGIEQIAQDRVVDFTFSSGEYAYHLIVQFFLPGNVYLTDYTYKVLAVLRPHNAGEAFFKVGQIYEIPETHIPWNVPVAPKILDEALQRMQVVPGPSTVTSALPTSLKGGAKKSGNSTKDKRNDPVKEDAEENGGHDDSSVHALLKTIFPSVHTNLADHVIKETVGDATIGSHNIADLDKSLLLELVESVRKAVASVSHSETLVPGFLYKGGQEYDDFSPFDINDGAERFDDFNDALDAYFTNSEMKKIEKKEQPKKPIKLQKIKDDQNRREMKLEHEVERLNSAIELTEAHRSVFDSVLDLLRSLVASGASWREIMDQLALQRECGHPLAKHIRSVNIADRLVDVCLPSDDPSFYGSTAGSDVKSVKKRLKKDAANDPSDVSSATLDYGLTCFQNLEIMYKNKKKLAEKLERTRIGREFALKRVDDQKEKVKQKASGKSPSLVKVRKRMWFEKFHWFISSDGYLVLGGRDSTQNELLVKRYLTKGDLYFHADIHGASSCILKNPKQVAELPTQTIEEAACFAVCLSSAWNQKMVIPAWWVHHDQVSRSAPSGEYLPHGSFMIRGKKNYVQPQRLEMAIGILFHVDTPHTHDDMDDATHADDVSSVPPQPVEKWPGEGGDDTSPRSLDYAESIIIGEHIENDISDYSVANDSGSEDADQIDGSGSSDDSKTEDTANEDAKVPGNVRAVGFAVDEEDYMSKRVVRFDTSNISVHPVDVQDTSLRQTFGRKGTGYVCAGFEPAHLVEKLSQLGLIEEFPEEPPTDSVRFIEPEAVEHSPEAVQRLRQRIPTGLPGKTKKQGLSKFAAKKLARAKKKYGEDDEETQELRRKLTGSKPLKHIEESMAAPGGDKVEAPVNKPAFQREPIKPLDESELTSHMQQLRMLCKDPDEDAVIISAVPMCAPYNALKTHPYHLKLVPGGTKKGAIASQSLHHFLKVDPSKEQYVKLITVDQFSLALIENCKIPGGAAGPRRV</sequence>
<proteinExistence type="inferred from homology"/>
<dbReference type="PANTHER" id="PTHR15239:SF6">
    <property type="entry name" value="RIBOSOME QUALITY CONTROL COMPLEX SUBUNIT NEMF"/>
    <property type="match status" value="1"/>
</dbReference>
<reference evidence="9" key="1">
    <citation type="journal article" date="2014" name="Nucleic Acids Res.">
        <title>The evolutionary dynamics of variant antigen genes in Babesia reveal a history of genomic innovation underlying host-parasite interaction.</title>
        <authorList>
            <person name="Jackson A.P."/>
            <person name="Otto T.D."/>
            <person name="Darby A."/>
            <person name="Ramaprasad A."/>
            <person name="Xia D."/>
            <person name="Echaide I.E."/>
            <person name="Farber M."/>
            <person name="Gahlot S."/>
            <person name="Gamble J."/>
            <person name="Gupta D."/>
            <person name="Gupta Y."/>
            <person name="Jackson L."/>
            <person name="Malandrin L."/>
            <person name="Malas T.B."/>
            <person name="Moussa E."/>
            <person name="Nair M."/>
            <person name="Reid A.J."/>
            <person name="Sanders M."/>
            <person name="Sharma J."/>
            <person name="Tracey A."/>
            <person name="Quail M.A."/>
            <person name="Weir W."/>
            <person name="Wastling J.M."/>
            <person name="Hall N."/>
            <person name="Willadsen P."/>
            <person name="Lingelbach K."/>
            <person name="Shiels B."/>
            <person name="Tait A."/>
            <person name="Berriman M."/>
            <person name="Allred D.R."/>
            <person name="Pain A."/>
        </authorList>
    </citation>
    <scope>NUCLEOTIDE SEQUENCE</scope>
    <source>
        <strain evidence="9">1802A</strain>
    </source>
</reference>
<name>A0AAD9LHE2_BABDI</name>
<dbReference type="FunFam" id="2.30.310.10:FF:000003">
    <property type="entry name" value="Zinc knuckle domain containing protein"/>
    <property type="match status" value="1"/>
</dbReference>
<dbReference type="GO" id="GO:1990116">
    <property type="term" value="P:ribosome-associated ubiquitin-dependent protein catabolic process"/>
    <property type="evidence" value="ECO:0007669"/>
    <property type="project" value="TreeGrafter"/>
</dbReference>
<dbReference type="GO" id="GO:0000049">
    <property type="term" value="F:tRNA binding"/>
    <property type="evidence" value="ECO:0007669"/>
    <property type="project" value="TreeGrafter"/>
</dbReference>
<feature type="region of interest" description="Disordered" evidence="6">
    <location>
        <begin position="733"/>
        <end position="768"/>
    </location>
</feature>
<dbReference type="InterPro" id="IPR008532">
    <property type="entry name" value="NFACT_RNA-bd"/>
</dbReference>
<dbReference type="EMBL" id="JAHBMH010000044">
    <property type="protein sequence ID" value="KAK1936396.1"/>
    <property type="molecule type" value="Genomic_DNA"/>
</dbReference>
<feature type="region of interest" description="Disordered" evidence="6">
    <location>
        <begin position="931"/>
        <end position="950"/>
    </location>
</feature>
<keyword evidence="4" id="KW-0175">Coiled coil</keyword>
<evidence type="ECO:0000256" key="6">
    <source>
        <dbReference type="SAM" id="MobiDB-lite"/>
    </source>
</evidence>
<dbReference type="GO" id="GO:1990112">
    <property type="term" value="C:RQC complex"/>
    <property type="evidence" value="ECO:0007669"/>
    <property type="project" value="TreeGrafter"/>
</dbReference>
<dbReference type="InterPro" id="IPR051608">
    <property type="entry name" value="RQC_Subunit_NEMF"/>
</dbReference>
<dbReference type="PANTHER" id="PTHR15239">
    <property type="entry name" value="NUCLEAR EXPORT MEDIATOR FACTOR NEMF"/>
    <property type="match status" value="1"/>
</dbReference>
<accession>A0AAD9LHE2</accession>
<dbReference type="Pfam" id="PF11923">
    <property type="entry name" value="NFACT-C"/>
    <property type="match status" value="1"/>
</dbReference>
<dbReference type="GO" id="GO:0005737">
    <property type="term" value="C:cytoplasm"/>
    <property type="evidence" value="ECO:0007669"/>
    <property type="project" value="UniProtKB-SubCell"/>
</dbReference>
<dbReference type="InterPro" id="IPR021846">
    <property type="entry name" value="NFACT-C"/>
</dbReference>
<feature type="compositionally biased region" description="Basic and acidic residues" evidence="6">
    <location>
        <begin position="754"/>
        <end position="767"/>
    </location>
</feature>
<feature type="domain" description="NFACT RNA-binding" evidence="7">
    <location>
        <begin position="541"/>
        <end position="652"/>
    </location>
</feature>
<comment type="caution">
    <text evidence="9">The sequence shown here is derived from an EMBL/GenBank/DDBJ whole genome shotgun (WGS) entry which is preliminary data.</text>
</comment>
<feature type="domain" description="NFACT protein C-terminal" evidence="8">
    <location>
        <begin position="962"/>
        <end position="1028"/>
    </location>
</feature>
<reference evidence="9" key="2">
    <citation type="submission" date="2021-05" db="EMBL/GenBank/DDBJ databases">
        <authorList>
            <person name="Pain A."/>
        </authorList>
    </citation>
    <scope>NUCLEOTIDE SEQUENCE</scope>
    <source>
        <strain evidence="9">1802A</strain>
    </source>
</reference>
<feature type="compositionally biased region" description="Basic and acidic residues" evidence="6">
    <location>
        <begin position="677"/>
        <end position="689"/>
    </location>
</feature>
<evidence type="ECO:0000256" key="4">
    <source>
        <dbReference type="ARBA" id="ARBA00023054"/>
    </source>
</evidence>
<evidence type="ECO:0000256" key="1">
    <source>
        <dbReference type="ARBA" id="ARBA00004496"/>
    </source>
</evidence>